<organism evidence="5">
    <name type="scientific">Timema poppense</name>
    <name type="common">Walking stick</name>
    <dbReference type="NCBI Taxonomy" id="170557"/>
    <lineage>
        <taxon>Eukaryota</taxon>
        <taxon>Metazoa</taxon>
        <taxon>Ecdysozoa</taxon>
        <taxon>Arthropoda</taxon>
        <taxon>Hexapoda</taxon>
        <taxon>Insecta</taxon>
        <taxon>Pterygota</taxon>
        <taxon>Neoptera</taxon>
        <taxon>Polyneoptera</taxon>
        <taxon>Phasmatodea</taxon>
        <taxon>Timematodea</taxon>
        <taxon>Timematoidea</taxon>
        <taxon>Timematidae</taxon>
        <taxon>Timema</taxon>
    </lineage>
</organism>
<feature type="compositionally biased region" description="Basic and acidic residues" evidence="4">
    <location>
        <begin position="124"/>
        <end position="138"/>
    </location>
</feature>
<proteinExistence type="inferred from homology"/>
<dbReference type="InterPro" id="IPR014756">
    <property type="entry name" value="Ig_E-set"/>
</dbReference>
<evidence type="ECO:0000256" key="1">
    <source>
        <dbReference type="ARBA" id="ARBA00009238"/>
    </source>
</evidence>
<gene>
    <name evidence="5" type="ORF">TPSB3V08_LOCUS13940</name>
</gene>
<feature type="repeat" description="Filamin" evidence="3">
    <location>
        <begin position="1"/>
        <end position="74"/>
    </location>
</feature>
<feature type="region of interest" description="Disordered" evidence="4">
    <location>
        <begin position="124"/>
        <end position="164"/>
    </location>
</feature>
<accession>A0A7R9HG80</accession>
<evidence type="ECO:0000313" key="5">
    <source>
        <dbReference type="EMBL" id="CAD7420525.1"/>
    </source>
</evidence>
<evidence type="ECO:0000256" key="4">
    <source>
        <dbReference type="SAM" id="MobiDB-lite"/>
    </source>
</evidence>
<dbReference type="EMBL" id="OD032723">
    <property type="protein sequence ID" value="CAD7420525.1"/>
    <property type="molecule type" value="Genomic_DNA"/>
</dbReference>
<dbReference type="InterPro" id="IPR001298">
    <property type="entry name" value="Filamin/ABP280_rpt"/>
</dbReference>
<dbReference type="PROSITE" id="PS50194">
    <property type="entry name" value="FILAMIN_REPEAT"/>
    <property type="match status" value="1"/>
</dbReference>
<dbReference type="SMART" id="SM00557">
    <property type="entry name" value="IG_FLMN"/>
    <property type="match status" value="1"/>
</dbReference>
<keyword evidence="2" id="KW-0677">Repeat</keyword>
<dbReference type="GO" id="GO:0030036">
    <property type="term" value="P:actin cytoskeleton organization"/>
    <property type="evidence" value="ECO:0007669"/>
    <property type="project" value="InterPro"/>
</dbReference>
<dbReference type="Gene3D" id="2.60.40.10">
    <property type="entry name" value="Immunoglobulins"/>
    <property type="match status" value="1"/>
</dbReference>
<evidence type="ECO:0000256" key="2">
    <source>
        <dbReference type="ARBA" id="ARBA00022737"/>
    </source>
</evidence>
<evidence type="ECO:0000256" key="3">
    <source>
        <dbReference type="PROSITE-ProRule" id="PRU00087"/>
    </source>
</evidence>
<dbReference type="GO" id="GO:0051015">
    <property type="term" value="F:actin filament binding"/>
    <property type="evidence" value="ECO:0007669"/>
    <property type="project" value="InterPro"/>
</dbReference>
<comment type="similarity">
    <text evidence="1">Belongs to the filamin family.</text>
</comment>
<dbReference type="SUPFAM" id="SSF81296">
    <property type="entry name" value="E set domains"/>
    <property type="match status" value="1"/>
</dbReference>
<protein>
    <submittedName>
        <fullName evidence="5">Uncharacterized protein</fullName>
    </submittedName>
</protein>
<sequence length="164" mass="17524">MDSCYRFPVDASQAGEGNLEITISARGHNIPTQVHPQGNARFTVSFVPIEPSDHVISINFNKESVPGSPFLARIQGDSPHQILVSGPSLTAAGVGKTSYFTMSNVAGSVEDIEVNVEVATKPEEVSPHLRGGRVENHFGKNPPSSPDRDSNLDLPVLSSLAQHD</sequence>
<dbReference type="InterPro" id="IPR013783">
    <property type="entry name" value="Ig-like_fold"/>
</dbReference>
<dbReference type="AlphaFoldDB" id="A0A7R9HG80"/>
<name>A0A7R9HG80_TIMPO</name>
<dbReference type="InterPro" id="IPR044801">
    <property type="entry name" value="Filamin"/>
</dbReference>
<reference evidence="5" key="1">
    <citation type="submission" date="2020-11" db="EMBL/GenBank/DDBJ databases">
        <authorList>
            <person name="Tran Van P."/>
        </authorList>
    </citation>
    <scope>NUCLEOTIDE SEQUENCE</scope>
</reference>
<dbReference type="InterPro" id="IPR017868">
    <property type="entry name" value="Filamin/ABP280_repeat-like"/>
</dbReference>
<dbReference type="Pfam" id="PF00630">
    <property type="entry name" value="Filamin"/>
    <property type="match status" value="1"/>
</dbReference>
<dbReference type="PANTHER" id="PTHR38537">
    <property type="entry name" value="JITTERBUG, ISOFORM N"/>
    <property type="match status" value="1"/>
</dbReference>
<dbReference type="PANTHER" id="PTHR38537:SF13">
    <property type="entry name" value="JITTERBUG, ISOFORM N"/>
    <property type="match status" value="1"/>
</dbReference>